<gene>
    <name evidence="1" type="ORF">CINCED_3A017806</name>
</gene>
<evidence type="ECO:0000313" key="2">
    <source>
        <dbReference type="Proteomes" id="UP000325440"/>
    </source>
</evidence>
<keyword evidence="2" id="KW-1185">Reference proteome</keyword>
<evidence type="ECO:0000313" key="1">
    <source>
        <dbReference type="EMBL" id="VVC26701.1"/>
    </source>
</evidence>
<dbReference type="SUPFAM" id="SSF69322">
    <property type="entry name" value="Tricorn protease domain 2"/>
    <property type="match status" value="1"/>
</dbReference>
<accession>A0A5E4M5V0</accession>
<dbReference type="AlphaFoldDB" id="A0A5E4M5V0"/>
<dbReference type="EMBL" id="CABPRJ010000042">
    <property type="protein sequence ID" value="VVC26701.1"/>
    <property type="molecule type" value="Genomic_DNA"/>
</dbReference>
<organism evidence="1 2">
    <name type="scientific">Cinara cedri</name>
    <dbReference type="NCBI Taxonomy" id="506608"/>
    <lineage>
        <taxon>Eukaryota</taxon>
        <taxon>Metazoa</taxon>
        <taxon>Ecdysozoa</taxon>
        <taxon>Arthropoda</taxon>
        <taxon>Hexapoda</taxon>
        <taxon>Insecta</taxon>
        <taxon>Pterygota</taxon>
        <taxon>Neoptera</taxon>
        <taxon>Paraneoptera</taxon>
        <taxon>Hemiptera</taxon>
        <taxon>Sternorrhyncha</taxon>
        <taxon>Aphidomorpha</taxon>
        <taxon>Aphidoidea</taxon>
        <taxon>Aphididae</taxon>
        <taxon>Lachninae</taxon>
        <taxon>Cinara</taxon>
    </lineage>
</organism>
<sequence>MIVNLVQLYEYSHNFISGIFVNNSFVFSTDNGLLAFSLESDLFRQSADYKVIRKILPYPNEKPFDDKNFKEIRHRRPVVCLEHNLTVLPNSNDRHIIYLANNSNIVFLTKNNDGWLEKFSDIPQNWFLVSSKTPHLLKDRPDHKSFKFNNQVFYYCREKEKLLQIKNFVFTHILKYENGLAVYGIICCHLNNVLTFWSTKLEKSLFLAENDFHNSSIRHIKWFQITDELSWLLVFLGNGQVYVYEICNYPHVQNSFSLWLDEDFACVKNILLQNISNNQCLILFTKMAYVVIILYSLTEKKIVSTKREMIPKTAIIPGFTFIKDKQLLILVTDVGKFVCMYLSTTESEVNYTINIVSHNFNDKVKYFTCNSVVFSKNQCMCALTFQCNMPRYSKNDGHVRNKVVLCTIPENLVELESKILLVNNYNYGDVIDCIETLRINKINDKSNELYEVDRSWLDKCPIQNLKLIYWKIVFKSKKNEQDETILQELQMLLHVRFLTSNCNEKKKIKNEEQYYYRIMLSNYSQKLPAEYILVKTDAAKFIRSFTQADHTYFCTTCEQMILTFTDYTMFICEFEHKELRCPVTLGPLGIPYLVCSMCFTMANVTAKNQSCVWCFGKYIPNKLLH</sequence>
<reference evidence="1 2" key="1">
    <citation type="submission" date="2019-08" db="EMBL/GenBank/DDBJ databases">
        <authorList>
            <person name="Alioto T."/>
            <person name="Alioto T."/>
            <person name="Gomez Garrido J."/>
        </authorList>
    </citation>
    <scope>NUCLEOTIDE SEQUENCE [LARGE SCALE GENOMIC DNA]</scope>
</reference>
<protein>
    <submittedName>
        <fullName evidence="1">WD40/YVTN repeat-like-containing domain</fullName>
    </submittedName>
</protein>
<name>A0A5E4M5V0_9HEMI</name>
<dbReference type="Proteomes" id="UP000325440">
    <property type="component" value="Unassembled WGS sequence"/>
</dbReference>
<proteinExistence type="predicted"/>
<dbReference type="OrthoDB" id="6580954at2759"/>